<evidence type="ECO:0000313" key="3">
    <source>
        <dbReference type="Proteomes" id="UP001276761"/>
    </source>
</evidence>
<dbReference type="RefSeq" id="WP_198349685.1">
    <property type="nucleotide sequence ID" value="NZ_JABASV010000007.1"/>
</dbReference>
<reference evidence="2" key="1">
    <citation type="submission" date="2023-11" db="EMBL/GenBank/DDBJ databases">
        <title>MicrobeMod: A computational toolkit for identifying prokaryotic methylation and restriction-modification with nanopore sequencing.</title>
        <authorList>
            <person name="Crits-Christoph A."/>
            <person name="Kang S.C."/>
            <person name="Lee H."/>
            <person name="Ostrov N."/>
        </authorList>
    </citation>
    <scope>NUCLEOTIDE SEQUENCE</scope>
    <source>
        <strain evidence="2">ATCC BAA-953</strain>
    </source>
</reference>
<dbReference type="Proteomes" id="UP001276761">
    <property type="component" value="Unassembled WGS sequence"/>
</dbReference>
<evidence type="ECO:0000313" key="2">
    <source>
        <dbReference type="EMBL" id="MDX5976152.1"/>
    </source>
</evidence>
<organism evidence="2 3">
    <name type="scientific">Vreelandella alkaliphila</name>
    <dbReference type="NCBI Taxonomy" id="272774"/>
    <lineage>
        <taxon>Bacteria</taxon>
        <taxon>Pseudomonadati</taxon>
        <taxon>Pseudomonadota</taxon>
        <taxon>Gammaproteobacteria</taxon>
        <taxon>Oceanospirillales</taxon>
        <taxon>Halomonadaceae</taxon>
        <taxon>Vreelandella</taxon>
    </lineage>
</organism>
<evidence type="ECO:0000256" key="1">
    <source>
        <dbReference type="ARBA" id="ARBA00009981"/>
    </source>
</evidence>
<dbReference type="InterPro" id="IPR036165">
    <property type="entry name" value="YefM-like_sf"/>
</dbReference>
<evidence type="ECO:0008006" key="4">
    <source>
        <dbReference type="Google" id="ProtNLM"/>
    </source>
</evidence>
<dbReference type="AlphaFoldDB" id="A0AAJ2VM53"/>
<dbReference type="SUPFAM" id="SSF143120">
    <property type="entry name" value="YefM-like"/>
    <property type="match status" value="1"/>
</dbReference>
<dbReference type="GeneID" id="303164055"/>
<protein>
    <recommendedName>
        <fullName evidence="4">Prevent-host-death protein</fullName>
    </recommendedName>
</protein>
<name>A0AAJ2VM53_9GAMM</name>
<dbReference type="EMBL" id="JAWXXT010000001">
    <property type="protein sequence ID" value="MDX5976152.1"/>
    <property type="molecule type" value="Genomic_DNA"/>
</dbReference>
<accession>A0AAJ2VM53</accession>
<comment type="caution">
    <text evidence="2">The sequence shown here is derived from an EMBL/GenBank/DDBJ whole genome shotgun (WGS) entry which is preliminary data.</text>
</comment>
<comment type="similarity">
    <text evidence="1">Belongs to the phD/YefM antitoxin family.</text>
</comment>
<proteinExistence type="inferred from homology"/>
<gene>
    <name evidence="2" type="ORF">SIL78_01100</name>
</gene>
<sequence>MIISVQTAEKQLHSLIEKALAGEEINITLDGKSYVQLVPFKVIDGAKQLYGCMKGEIDYVEGWDAPLDGMNN</sequence>